<organism evidence="1 3">
    <name type="scientific">Phenylobacterium glaciei</name>
    <dbReference type="NCBI Taxonomy" id="2803784"/>
    <lineage>
        <taxon>Bacteria</taxon>
        <taxon>Pseudomonadati</taxon>
        <taxon>Pseudomonadota</taxon>
        <taxon>Alphaproteobacteria</taxon>
        <taxon>Caulobacterales</taxon>
        <taxon>Caulobacteraceae</taxon>
        <taxon>Phenylobacterium</taxon>
    </lineage>
</organism>
<evidence type="ECO:0000313" key="3">
    <source>
        <dbReference type="Proteomes" id="UP000622580"/>
    </source>
</evidence>
<name>A0A941HUU8_9CAUL</name>
<sequence length="139" mass="15571">MSTLRRLIDLPGIADLEFASVLKPAMREPGAQAQFPQLDEVSRANFGLTLDEADEVALPADWDRIERKSERDQVLAFEAAGWDVTDKRRPLKILPQFTLQMWLAIRGVAGALPYQAEEDVEAKMSSSLAADAAKFRRDR</sequence>
<protein>
    <submittedName>
        <fullName evidence="1">Uncharacterized protein</fullName>
    </submittedName>
</protein>
<evidence type="ECO:0000313" key="1">
    <source>
        <dbReference type="EMBL" id="MBR7618466.1"/>
    </source>
</evidence>
<reference evidence="2" key="1">
    <citation type="submission" date="2021-01" db="EMBL/GenBank/DDBJ databases">
        <title>Genome sequence of Phenylobacterium sp. 20VBR1 isolated from a valley glaceir, Ny-Alesund, Svalbard.</title>
        <authorList>
            <person name="Thomas F.A."/>
            <person name="Krishnan K.P."/>
            <person name="Sinha R.K."/>
        </authorList>
    </citation>
    <scope>NUCLEOTIDE SEQUENCE</scope>
    <source>
        <strain evidence="2">20VBR1</strain>
    </source>
</reference>
<gene>
    <name evidence="1" type="ORF">JKL49_03610</name>
    <name evidence="2" type="ORF">JKL49_06250</name>
</gene>
<dbReference type="EMBL" id="JAGSGD010000001">
    <property type="protein sequence ID" value="MBR7618466.1"/>
    <property type="molecule type" value="Genomic_DNA"/>
</dbReference>
<dbReference type="Proteomes" id="UP000622580">
    <property type="component" value="Unassembled WGS sequence"/>
</dbReference>
<dbReference type="RefSeq" id="WP_215338344.1">
    <property type="nucleotide sequence ID" value="NZ_JAGSGD010000001.1"/>
</dbReference>
<accession>A0A941HUU8</accession>
<dbReference type="EMBL" id="CP068570">
    <property type="protein sequence ID" value="QQZ50872.1"/>
    <property type="molecule type" value="Genomic_DNA"/>
</dbReference>
<evidence type="ECO:0000313" key="2">
    <source>
        <dbReference type="EMBL" id="QQZ50872.1"/>
    </source>
</evidence>
<dbReference type="AlphaFoldDB" id="A0A941HUU8"/>
<keyword evidence="3" id="KW-1185">Reference proteome</keyword>
<proteinExistence type="predicted"/>
<reference evidence="1" key="2">
    <citation type="submission" date="2021-04" db="EMBL/GenBank/DDBJ databases">
        <title>Draft genome assembly of strain Phenylobacterium sp. 20VBR1 using MiniION and Illumina platforms.</title>
        <authorList>
            <person name="Thomas F.A."/>
            <person name="Krishnan K.P."/>
            <person name="Sinha R.K."/>
        </authorList>
    </citation>
    <scope>NUCLEOTIDE SEQUENCE</scope>
    <source>
        <strain evidence="1">20VBR1</strain>
    </source>
</reference>